<sequence length="132" mass="14610">MFDKSFQITAAGFTMLLELKIISKDLLITVTGGDTPHIGTITTVTQESIGQTIRFPSHNGRYHKDNVLAEAIAHIIQPNLPGNCIITAGVHINGINQEQIDASFTMAKYLAEQLKSWLQETHFDASDPIYKK</sequence>
<dbReference type="EMBL" id="BAAAXQ010000074">
    <property type="protein sequence ID" value="GAA3025088.1"/>
    <property type="molecule type" value="Genomic_DNA"/>
</dbReference>
<feature type="domain" description="Prenylated flavin chaperone LpdD-like" evidence="1">
    <location>
        <begin position="11"/>
        <end position="119"/>
    </location>
</feature>
<comment type="caution">
    <text evidence="2">The sequence shown here is derived from an EMBL/GenBank/DDBJ whole genome shotgun (WGS) entry which is preliminary data.</text>
</comment>
<name>A0ABN3YBT2_9ENTE</name>
<dbReference type="RefSeq" id="WP_068709554.1">
    <property type="nucleotide sequence ID" value="NZ_BAAAXQ010000074.1"/>
</dbReference>
<dbReference type="InterPro" id="IPR048844">
    <property type="entry name" value="LpdD_chaperone-like"/>
</dbReference>
<evidence type="ECO:0000313" key="2">
    <source>
        <dbReference type="EMBL" id="GAA3025088.1"/>
    </source>
</evidence>
<dbReference type="Proteomes" id="UP001501577">
    <property type="component" value="Unassembled WGS sequence"/>
</dbReference>
<protein>
    <recommendedName>
        <fullName evidence="1">Prenylated flavin chaperone LpdD-like domain-containing protein</fullName>
    </recommendedName>
</protein>
<evidence type="ECO:0000313" key="3">
    <source>
        <dbReference type="Proteomes" id="UP001501577"/>
    </source>
</evidence>
<keyword evidence="3" id="KW-1185">Reference proteome</keyword>
<proteinExistence type="predicted"/>
<reference evidence="2 3" key="1">
    <citation type="journal article" date="2019" name="Int. J. Syst. Evol. Microbiol.">
        <title>The Global Catalogue of Microorganisms (GCM) 10K type strain sequencing project: providing services to taxonomists for standard genome sequencing and annotation.</title>
        <authorList>
            <consortium name="The Broad Institute Genomics Platform"/>
            <consortium name="The Broad Institute Genome Sequencing Center for Infectious Disease"/>
            <person name="Wu L."/>
            <person name="Ma J."/>
        </authorList>
    </citation>
    <scope>NUCLEOTIDE SEQUENCE [LARGE SCALE GENOMIC DNA]</scope>
    <source>
        <strain evidence="2 3">JCM 8736</strain>
    </source>
</reference>
<accession>A0ABN3YBT2</accession>
<dbReference type="Pfam" id="PF21758">
    <property type="entry name" value="PAC_bac"/>
    <property type="match status" value="1"/>
</dbReference>
<organism evidence="2 3">
    <name type="scientific">Tetragenococcus solitarius</name>
    <dbReference type="NCBI Taxonomy" id="71453"/>
    <lineage>
        <taxon>Bacteria</taxon>
        <taxon>Bacillati</taxon>
        <taxon>Bacillota</taxon>
        <taxon>Bacilli</taxon>
        <taxon>Lactobacillales</taxon>
        <taxon>Enterococcaceae</taxon>
        <taxon>Tetragenococcus</taxon>
    </lineage>
</organism>
<evidence type="ECO:0000259" key="1">
    <source>
        <dbReference type="Pfam" id="PF21758"/>
    </source>
</evidence>
<gene>
    <name evidence="2" type="ORF">GCM10019998_22000</name>
</gene>